<dbReference type="Proteomes" id="UP000247540">
    <property type="component" value="Unassembled WGS sequence"/>
</dbReference>
<evidence type="ECO:0008006" key="3">
    <source>
        <dbReference type="Google" id="ProtNLM"/>
    </source>
</evidence>
<accession>A0A318SHA0</accession>
<comment type="caution">
    <text evidence="1">The sequence shown here is derived from an EMBL/GenBank/DDBJ whole genome shotgun (WGS) entry which is preliminary data.</text>
</comment>
<organism evidence="1 2">
    <name type="scientific">Xylophilus ampelinus</name>
    <dbReference type="NCBI Taxonomy" id="54067"/>
    <lineage>
        <taxon>Bacteria</taxon>
        <taxon>Pseudomonadati</taxon>
        <taxon>Pseudomonadota</taxon>
        <taxon>Betaproteobacteria</taxon>
        <taxon>Burkholderiales</taxon>
        <taxon>Xylophilus</taxon>
    </lineage>
</organism>
<name>A0A318SHA0_9BURK</name>
<evidence type="ECO:0000313" key="1">
    <source>
        <dbReference type="EMBL" id="PYE77995.1"/>
    </source>
</evidence>
<gene>
    <name evidence="1" type="ORF">DFQ15_11019</name>
</gene>
<protein>
    <recommendedName>
        <fullName evidence="3">DUF2946 family protein</fullName>
    </recommendedName>
</protein>
<reference evidence="1 2" key="1">
    <citation type="submission" date="2018-06" db="EMBL/GenBank/DDBJ databases">
        <title>Genomic Encyclopedia of Type Strains, Phase III (KMG-III): the genomes of soil and plant-associated and newly described type strains.</title>
        <authorList>
            <person name="Whitman W."/>
        </authorList>
    </citation>
    <scope>NUCLEOTIDE SEQUENCE [LARGE SCALE GENOMIC DNA]</scope>
    <source>
        <strain evidence="1 2">CECT 7646</strain>
    </source>
</reference>
<dbReference type="RefSeq" id="WP_110465582.1">
    <property type="nucleotide sequence ID" value="NZ_JAMOFZ010000010.1"/>
</dbReference>
<proteinExistence type="predicted"/>
<dbReference type="AlphaFoldDB" id="A0A318SHA0"/>
<keyword evidence="2" id="KW-1185">Reference proteome</keyword>
<evidence type="ECO:0000313" key="2">
    <source>
        <dbReference type="Proteomes" id="UP000247540"/>
    </source>
</evidence>
<dbReference type="EMBL" id="QJTC01000010">
    <property type="protein sequence ID" value="PYE77995.1"/>
    <property type="molecule type" value="Genomic_DNA"/>
</dbReference>
<dbReference type="OrthoDB" id="8906767at2"/>
<sequence length="119" mass="12227">MHLLRTSSSLARLALAWFVLTLCVAGASPIVHPVAMEIVCSARGSVKLVVSSDDGSTAAPGQHTLDCSLCFAATVPFADVGEVPEPGRPLARALQRITAAYIAELVGAPLPARGPPARA</sequence>